<feature type="compositionally biased region" description="Polar residues" evidence="1">
    <location>
        <begin position="42"/>
        <end position="54"/>
    </location>
</feature>
<evidence type="ECO:0000313" key="3">
    <source>
        <dbReference type="EMBL" id="KAE8380768.1"/>
    </source>
</evidence>
<proteinExistence type="predicted"/>
<feature type="chain" id="PRO_5025008763" description="Secreted protein" evidence="2">
    <location>
        <begin position="34"/>
        <end position="87"/>
    </location>
</feature>
<reference evidence="3 4" key="1">
    <citation type="submission" date="2019-04" db="EMBL/GenBank/DDBJ databases">
        <title>Friends and foes A comparative genomics studyof 23 Aspergillus species from section Flavi.</title>
        <authorList>
            <consortium name="DOE Joint Genome Institute"/>
            <person name="Kjaerbolling I."/>
            <person name="Vesth T."/>
            <person name="Frisvad J.C."/>
            <person name="Nybo J.L."/>
            <person name="Theobald S."/>
            <person name="Kildgaard S."/>
            <person name="Isbrandt T."/>
            <person name="Kuo A."/>
            <person name="Sato A."/>
            <person name="Lyhne E.K."/>
            <person name="Kogle M.E."/>
            <person name="Wiebenga A."/>
            <person name="Kun R.S."/>
            <person name="Lubbers R.J."/>
            <person name="Makela M.R."/>
            <person name="Barry K."/>
            <person name="Chovatia M."/>
            <person name="Clum A."/>
            <person name="Daum C."/>
            <person name="Haridas S."/>
            <person name="He G."/>
            <person name="LaButti K."/>
            <person name="Lipzen A."/>
            <person name="Mondo S."/>
            <person name="Riley R."/>
            <person name="Salamov A."/>
            <person name="Simmons B.A."/>
            <person name="Magnuson J.K."/>
            <person name="Henrissat B."/>
            <person name="Mortensen U.H."/>
            <person name="Larsen T.O."/>
            <person name="Devries R.P."/>
            <person name="Grigoriev I.V."/>
            <person name="Machida M."/>
            <person name="Baker S.E."/>
            <person name="Andersen M.R."/>
        </authorList>
    </citation>
    <scope>NUCLEOTIDE SEQUENCE [LARGE SCALE GENOMIC DNA]</scope>
    <source>
        <strain evidence="3 4">IBT 29228</strain>
    </source>
</reference>
<dbReference type="Proteomes" id="UP000326198">
    <property type="component" value="Unassembled WGS sequence"/>
</dbReference>
<name>A0A5N7BGC3_9EURO</name>
<gene>
    <name evidence="3" type="ORF">BDV26DRAFT_256588</name>
</gene>
<accession>A0A5N7BGC3</accession>
<keyword evidence="4" id="KW-1185">Reference proteome</keyword>
<evidence type="ECO:0000256" key="2">
    <source>
        <dbReference type="SAM" id="SignalP"/>
    </source>
</evidence>
<evidence type="ECO:0000313" key="4">
    <source>
        <dbReference type="Proteomes" id="UP000326198"/>
    </source>
</evidence>
<feature type="signal peptide" evidence="2">
    <location>
        <begin position="1"/>
        <end position="33"/>
    </location>
</feature>
<dbReference type="AlphaFoldDB" id="A0A5N7BGC3"/>
<keyword evidence="2" id="KW-0732">Signal</keyword>
<protein>
    <recommendedName>
        <fullName evidence="5">Secreted protein</fullName>
    </recommendedName>
</protein>
<sequence>MTIYHRQVEANRHAKLTLCLWLLSAPISPSVEMEPRGKRWGTSRTFGGSTNQIKSGVDKEGHGVHRGVGLILIKKREMKVKRSMKIS</sequence>
<feature type="region of interest" description="Disordered" evidence="1">
    <location>
        <begin position="33"/>
        <end position="61"/>
    </location>
</feature>
<dbReference type="EMBL" id="ML736177">
    <property type="protein sequence ID" value="KAE8380768.1"/>
    <property type="molecule type" value="Genomic_DNA"/>
</dbReference>
<evidence type="ECO:0000256" key="1">
    <source>
        <dbReference type="SAM" id="MobiDB-lite"/>
    </source>
</evidence>
<evidence type="ECO:0008006" key="5">
    <source>
        <dbReference type="Google" id="ProtNLM"/>
    </source>
</evidence>
<organism evidence="3 4">
    <name type="scientific">Aspergillus bertholletiae</name>
    <dbReference type="NCBI Taxonomy" id="1226010"/>
    <lineage>
        <taxon>Eukaryota</taxon>
        <taxon>Fungi</taxon>
        <taxon>Dikarya</taxon>
        <taxon>Ascomycota</taxon>
        <taxon>Pezizomycotina</taxon>
        <taxon>Eurotiomycetes</taxon>
        <taxon>Eurotiomycetidae</taxon>
        <taxon>Eurotiales</taxon>
        <taxon>Aspergillaceae</taxon>
        <taxon>Aspergillus</taxon>
        <taxon>Aspergillus subgen. Circumdati</taxon>
    </lineage>
</organism>